<organism evidence="2 3">
    <name type="scientific">Mycobacteroides chelonae</name>
    <name type="common">Mycobacterium chelonae</name>
    <dbReference type="NCBI Taxonomy" id="1774"/>
    <lineage>
        <taxon>Bacteria</taxon>
        <taxon>Bacillati</taxon>
        <taxon>Actinomycetota</taxon>
        <taxon>Actinomycetes</taxon>
        <taxon>Mycobacteriales</taxon>
        <taxon>Mycobacteriaceae</taxon>
        <taxon>Mycobacteroides</taxon>
    </lineage>
</organism>
<reference evidence="2 3" key="1">
    <citation type="submission" date="2016-10" db="EMBL/GenBank/DDBJ databases">
        <title>Evaluation of Human, Veterinary and Environmental Mycobacterium chelonae Isolates by Core Genome Phylogenomic Analysis, Targeted Gene Comparison, and Anti-microbial Susceptibility Patterns: A Tale of Mistaken Identities.</title>
        <authorList>
            <person name="Fogelson S.B."/>
            <person name="Camus A.C."/>
            <person name="Lorenz W."/>
            <person name="Vasireddy R."/>
            <person name="Vasireddy S."/>
            <person name="Smith T."/>
            <person name="Brown-Elliott B.A."/>
            <person name="Wallace R.J.Jr."/>
            <person name="Hasan N.A."/>
            <person name="Reischl U."/>
            <person name="Sanchez S."/>
        </authorList>
    </citation>
    <scope>NUCLEOTIDE SEQUENCE [LARGE SCALE GENOMIC DNA]</scope>
    <source>
        <strain evidence="2 3">15515</strain>
    </source>
</reference>
<feature type="region of interest" description="Disordered" evidence="1">
    <location>
        <begin position="1"/>
        <end position="29"/>
    </location>
</feature>
<evidence type="ECO:0000313" key="2">
    <source>
        <dbReference type="EMBL" id="OHU47320.1"/>
    </source>
</evidence>
<evidence type="ECO:0000256" key="1">
    <source>
        <dbReference type="SAM" id="MobiDB-lite"/>
    </source>
</evidence>
<dbReference type="EMBL" id="MLIQ01000042">
    <property type="protein sequence ID" value="OHU47320.1"/>
    <property type="molecule type" value="Genomic_DNA"/>
</dbReference>
<name>A0A1S1LG88_MYCCH</name>
<dbReference type="Proteomes" id="UP000180043">
    <property type="component" value="Unassembled WGS sequence"/>
</dbReference>
<accession>A0A1S1LG88</accession>
<evidence type="ECO:0000313" key="3">
    <source>
        <dbReference type="Proteomes" id="UP000180043"/>
    </source>
</evidence>
<feature type="compositionally biased region" description="Basic and acidic residues" evidence="1">
    <location>
        <begin position="7"/>
        <end position="16"/>
    </location>
</feature>
<comment type="caution">
    <text evidence="2">The sequence shown here is derived from an EMBL/GenBank/DDBJ whole genome shotgun (WGS) entry which is preliminary data.</text>
</comment>
<dbReference type="RefSeq" id="WP_070947939.1">
    <property type="nucleotide sequence ID" value="NZ_MLIQ01000042.1"/>
</dbReference>
<sequence length="126" mass="14183">MVIDPNTQRDGDEGEWRLPGPRPRIGDRRMVGMLHPDGSTSEVLSVVTSVGDSQFRAKLLDSNDSVSTEDYVGLSESEATAKAEDAGYQVRITARDENHYVVTRDFRETRLNFELRHDQIVRAYVG</sequence>
<protein>
    <submittedName>
        <fullName evidence="2">Uncharacterized protein</fullName>
    </submittedName>
</protein>
<proteinExistence type="predicted"/>
<gene>
    <name evidence="2" type="ORF">BKG82_27090</name>
</gene>
<dbReference type="AlphaFoldDB" id="A0A1S1LG88"/>